<dbReference type="AlphaFoldDB" id="A0A0G2HVK2"/>
<dbReference type="EMBL" id="LCZI01001147">
    <property type="protein sequence ID" value="KKZ62252.1"/>
    <property type="molecule type" value="Genomic_DNA"/>
</dbReference>
<evidence type="ECO:0000313" key="2">
    <source>
        <dbReference type="Proteomes" id="UP000034164"/>
    </source>
</evidence>
<dbReference type="Proteomes" id="UP000034164">
    <property type="component" value="Unassembled WGS sequence"/>
</dbReference>
<dbReference type="VEuPathDB" id="FungiDB:EMCG_00419"/>
<comment type="caution">
    <text evidence="1">The sequence shown here is derived from an EMBL/GenBank/DDBJ whole genome shotgun (WGS) entry which is preliminary data.</text>
</comment>
<sequence>MSWDGRSRVEEQAILRMGEEKPSKQAMTLNLQLASEAENITACGSAQLICSSAWLEMGPGANPGCLQVGWNSCILGVQESKKKLS</sequence>
<protein>
    <submittedName>
        <fullName evidence="1">Uncharacterized protein</fullName>
    </submittedName>
</protein>
<accession>A0A0G2HVK2</accession>
<gene>
    <name evidence="1" type="ORF">EMCG_00419</name>
</gene>
<name>A0A0G2HVK2_9EURO</name>
<evidence type="ECO:0000313" key="1">
    <source>
        <dbReference type="EMBL" id="KKZ62252.1"/>
    </source>
</evidence>
<proteinExistence type="predicted"/>
<organism evidence="1 2">
    <name type="scientific">[Emmonsia] crescens</name>
    <dbReference type="NCBI Taxonomy" id="73230"/>
    <lineage>
        <taxon>Eukaryota</taxon>
        <taxon>Fungi</taxon>
        <taxon>Dikarya</taxon>
        <taxon>Ascomycota</taxon>
        <taxon>Pezizomycotina</taxon>
        <taxon>Eurotiomycetes</taxon>
        <taxon>Eurotiomycetidae</taxon>
        <taxon>Onygenales</taxon>
        <taxon>Ajellomycetaceae</taxon>
        <taxon>Emergomyces</taxon>
    </lineage>
</organism>
<reference evidence="2" key="1">
    <citation type="journal article" date="2015" name="PLoS Genet.">
        <title>The dynamic genome and transcriptome of the human fungal pathogen Blastomyces and close relative Emmonsia.</title>
        <authorList>
            <person name="Munoz J.F."/>
            <person name="Gauthier G.M."/>
            <person name="Desjardins C.A."/>
            <person name="Gallo J.E."/>
            <person name="Holder J."/>
            <person name="Sullivan T.D."/>
            <person name="Marty A.J."/>
            <person name="Carmen J.C."/>
            <person name="Chen Z."/>
            <person name="Ding L."/>
            <person name="Gujja S."/>
            <person name="Magrini V."/>
            <person name="Misas E."/>
            <person name="Mitreva M."/>
            <person name="Priest M."/>
            <person name="Saif S."/>
            <person name="Whiston E.A."/>
            <person name="Young S."/>
            <person name="Zeng Q."/>
            <person name="Goldman W.E."/>
            <person name="Mardis E.R."/>
            <person name="Taylor J.W."/>
            <person name="McEwen J.G."/>
            <person name="Clay O.K."/>
            <person name="Klein B.S."/>
            <person name="Cuomo C.A."/>
        </authorList>
    </citation>
    <scope>NUCLEOTIDE SEQUENCE [LARGE SCALE GENOMIC DNA]</scope>
    <source>
        <strain evidence="2">UAMH 3008</strain>
    </source>
</reference>